<dbReference type="OrthoDB" id="1470350at2759"/>
<gene>
    <name evidence="5" type="ORF">VM1G_08245</name>
</gene>
<dbReference type="GO" id="GO:0016705">
    <property type="term" value="F:oxidoreductase activity, acting on paired donors, with incorporation or reduction of molecular oxygen"/>
    <property type="evidence" value="ECO:0007669"/>
    <property type="project" value="InterPro"/>
</dbReference>
<accession>A0A194W8P3</accession>
<comment type="cofactor">
    <cofactor evidence="4">
        <name>heme</name>
        <dbReference type="ChEBI" id="CHEBI:30413"/>
    </cofactor>
</comment>
<dbReference type="GO" id="GO:0020037">
    <property type="term" value="F:heme binding"/>
    <property type="evidence" value="ECO:0007669"/>
    <property type="project" value="InterPro"/>
</dbReference>
<keyword evidence="6" id="KW-1185">Reference proteome</keyword>
<dbReference type="FunFam" id="1.10.630.10:FF:000090">
    <property type="entry name" value="Cytochrome P450 monooxygenase"/>
    <property type="match status" value="1"/>
</dbReference>
<evidence type="ECO:0000256" key="1">
    <source>
        <dbReference type="ARBA" id="ARBA00022617"/>
    </source>
</evidence>
<evidence type="ECO:0000313" key="6">
    <source>
        <dbReference type="Proteomes" id="UP000078559"/>
    </source>
</evidence>
<dbReference type="PANTHER" id="PTHR24305">
    <property type="entry name" value="CYTOCHROME P450"/>
    <property type="match status" value="1"/>
</dbReference>
<dbReference type="PANTHER" id="PTHR24305:SF87">
    <property type="entry name" value="CYTOCHROME P450 MONOOXYGENASE ALND-RELATED"/>
    <property type="match status" value="1"/>
</dbReference>
<keyword evidence="3 4" id="KW-0408">Iron</keyword>
<evidence type="ECO:0000256" key="4">
    <source>
        <dbReference type="PIRSR" id="PIRSR602401-1"/>
    </source>
</evidence>
<dbReference type="EMBL" id="CM003106">
    <property type="protein sequence ID" value="KUI72652.1"/>
    <property type="molecule type" value="Genomic_DNA"/>
</dbReference>
<feature type="binding site" description="axial binding residue" evidence="4">
    <location>
        <position position="517"/>
    </location>
    <ligand>
        <name>heme</name>
        <dbReference type="ChEBI" id="CHEBI:30413"/>
    </ligand>
    <ligandPart>
        <name>Fe</name>
        <dbReference type="ChEBI" id="CHEBI:18248"/>
    </ligandPart>
</feature>
<dbReference type="PRINTS" id="PR00463">
    <property type="entry name" value="EP450I"/>
</dbReference>
<evidence type="ECO:0000256" key="3">
    <source>
        <dbReference type="ARBA" id="ARBA00023004"/>
    </source>
</evidence>
<dbReference type="AlphaFoldDB" id="A0A194W8P3"/>
<dbReference type="InterPro" id="IPR036396">
    <property type="entry name" value="Cyt_P450_sf"/>
</dbReference>
<dbReference type="Gene3D" id="1.10.630.10">
    <property type="entry name" value="Cytochrome P450"/>
    <property type="match status" value="1"/>
</dbReference>
<evidence type="ECO:0000256" key="2">
    <source>
        <dbReference type="ARBA" id="ARBA00022723"/>
    </source>
</evidence>
<dbReference type="PRINTS" id="PR00385">
    <property type="entry name" value="P450"/>
</dbReference>
<dbReference type="SMR" id="A0A194W8P3"/>
<dbReference type="InterPro" id="IPR001128">
    <property type="entry name" value="Cyt_P450"/>
</dbReference>
<dbReference type="GO" id="GO:0005506">
    <property type="term" value="F:iron ion binding"/>
    <property type="evidence" value="ECO:0007669"/>
    <property type="project" value="InterPro"/>
</dbReference>
<proteinExistence type="predicted"/>
<evidence type="ECO:0000313" key="5">
    <source>
        <dbReference type="EMBL" id="KUI72652.1"/>
    </source>
</evidence>
<sequence length="579" mass="65162">MAILTHFFLDGTQGEDSVILDVATFKSFADLQNRIANAFSIARPDSLLLRSESGTLCSLEQVSQNGRISLLVDGRPVQAPPGPRELPLVGNHFELYPDPKGNYTRLFDRYGSVVRTTNMGTTIYITNDPRVSEVVLGETDYFTKATSDPSHPLHYMSDQTSLFSCDTASPAFKGAHKFIPPSMSPKAVKNFSPAMQNSVEACFSVLDELDSKQQAFHVYQYMFKLAGQIIYRVVLGLDVQHFQSPNTPPHEMIRLMGHYLELLKQTSLSPQWYKYLPWGKVRQVDQVRQRLAVLVEAAVQKCEPGGGNRDMPIQEAALNSTCIADYLRRATDEGGNKLPHDHLISNLATLVGAGLNTSSSLLSWLIYALCKYPGNQDRLLQELVQFRREREQDLSSAQDSPPTQQPYFMPWSHDDILSMPFLNAFVKETLRMHSPTFQTARNTKRAVIVPGGWYIPAGAVVIPTFPAVHRNKDHWDNPERFEPDRWLTSSDNSKAVEASGRQHRMAYTPFAAGPRGCVGYNVAQLEAKLALANLVYRYHFVDANTEPVEYDPEFVVIRPLNFYARAVKRTSWPEKKLAM</sequence>
<keyword evidence="1 4" id="KW-0349">Heme</keyword>
<dbReference type="InterPro" id="IPR002401">
    <property type="entry name" value="Cyt_P450_E_grp-I"/>
</dbReference>
<dbReference type="Proteomes" id="UP000078559">
    <property type="component" value="Chromosome 9"/>
</dbReference>
<name>A0A194W8P3_CYTMA</name>
<dbReference type="InterPro" id="IPR050121">
    <property type="entry name" value="Cytochrome_P450_monoxygenase"/>
</dbReference>
<keyword evidence="2 4" id="KW-0479">Metal-binding</keyword>
<dbReference type="SUPFAM" id="SSF48264">
    <property type="entry name" value="Cytochrome P450"/>
    <property type="match status" value="1"/>
</dbReference>
<protein>
    <submittedName>
        <fullName evidence="5">Cytochrome P450 4F5</fullName>
    </submittedName>
</protein>
<organism evidence="5 6">
    <name type="scientific">Cytospora mali</name>
    <name type="common">Apple Valsa canker fungus</name>
    <name type="synonym">Valsa mali</name>
    <dbReference type="NCBI Taxonomy" id="578113"/>
    <lineage>
        <taxon>Eukaryota</taxon>
        <taxon>Fungi</taxon>
        <taxon>Dikarya</taxon>
        <taxon>Ascomycota</taxon>
        <taxon>Pezizomycotina</taxon>
        <taxon>Sordariomycetes</taxon>
        <taxon>Sordariomycetidae</taxon>
        <taxon>Diaporthales</taxon>
        <taxon>Cytosporaceae</taxon>
        <taxon>Cytospora</taxon>
    </lineage>
</organism>
<reference evidence="5" key="1">
    <citation type="submission" date="2014-12" db="EMBL/GenBank/DDBJ databases">
        <title>Genome Sequence of Valsa Canker Pathogens Uncovers a Specific Adaption of Colonization on Woody Bark.</title>
        <authorList>
            <person name="Yin Z."/>
            <person name="Liu H."/>
            <person name="Gao X."/>
            <person name="Li Z."/>
            <person name="Song N."/>
            <person name="Ke X."/>
            <person name="Dai Q."/>
            <person name="Wu Y."/>
            <person name="Sun Y."/>
            <person name="Xu J.-R."/>
            <person name="Kang Z.K."/>
            <person name="Wang L."/>
            <person name="Huang L."/>
        </authorList>
    </citation>
    <scope>NUCLEOTIDE SEQUENCE [LARGE SCALE GENOMIC DNA]</scope>
    <source>
        <strain evidence="5">03-8</strain>
    </source>
</reference>
<dbReference type="GO" id="GO:0004497">
    <property type="term" value="F:monooxygenase activity"/>
    <property type="evidence" value="ECO:0007669"/>
    <property type="project" value="InterPro"/>
</dbReference>
<dbReference type="CDD" id="cd00302">
    <property type="entry name" value="cytochrome_P450"/>
    <property type="match status" value="1"/>
</dbReference>
<dbReference type="Pfam" id="PF00067">
    <property type="entry name" value="p450"/>
    <property type="match status" value="1"/>
</dbReference>